<dbReference type="EMBL" id="JAVYJV010000023">
    <property type="protein sequence ID" value="KAK4338877.1"/>
    <property type="molecule type" value="Genomic_DNA"/>
</dbReference>
<keyword evidence="3" id="KW-1185">Reference proteome</keyword>
<organism evidence="2 3">
    <name type="scientific">Anisodus tanguticus</name>
    <dbReference type="NCBI Taxonomy" id="243964"/>
    <lineage>
        <taxon>Eukaryota</taxon>
        <taxon>Viridiplantae</taxon>
        <taxon>Streptophyta</taxon>
        <taxon>Embryophyta</taxon>
        <taxon>Tracheophyta</taxon>
        <taxon>Spermatophyta</taxon>
        <taxon>Magnoliopsida</taxon>
        <taxon>eudicotyledons</taxon>
        <taxon>Gunneridae</taxon>
        <taxon>Pentapetalae</taxon>
        <taxon>asterids</taxon>
        <taxon>lamiids</taxon>
        <taxon>Solanales</taxon>
        <taxon>Solanaceae</taxon>
        <taxon>Solanoideae</taxon>
        <taxon>Hyoscyameae</taxon>
        <taxon>Anisodus</taxon>
    </lineage>
</organism>
<evidence type="ECO:0000313" key="3">
    <source>
        <dbReference type="Proteomes" id="UP001291623"/>
    </source>
</evidence>
<comment type="caution">
    <text evidence="2">The sequence shown here is derived from an EMBL/GenBank/DDBJ whole genome shotgun (WGS) entry which is preliminary data.</text>
</comment>
<evidence type="ECO:0000256" key="1">
    <source>
        <dbReference type="SAM" id="MobiDB-lite"/>
    </source>
</evidence>
<evidence type="ECO:0000313" key="2">
    <source>
        <dbReference type="EMBL" id="KAK4338877.1"/>
    </source>
</evidence>
<sequence length="89" mass="10526">MAMLIWKGVLQTSSLVTKLHDNRAEVQLQSPKERVNSSSNWYIRKRKHKDKETHAPGSSTSRSACRFRWSWERLVEPYLYSIVNTQYVE</sequence>
<dbReference type="Proteomes" id="UP001291623">
    <property type="component" value="Unassembled WGS sequence"/>
</dbReference>
<feature type="region of interest" description="Disordered" evidence="1">
    <location>
        <begin position="29"/>
        <end position="61"/>
    </location>
</feature>
<gene>
    <name evidence="2" type="ORF">RND71_040339</name>
</gene>
<reference evidence="2" key="1">
    <citation type="submission" date="2023-12" db="EMBL/GenBank/DDBJ databases">
        <title>Genome assembly of Anisodus tanguticus.</title>
        <authorList>
            <person name="Wang Y.-J."/>
        </authorList>
    </citation>
    <scope>NUCLEOTIDE SEQUENCE</scope>
    <source>
        <strain evidence="2">KB-2021</strain>
        <tissue evidence="2">Leaf</tissue>
    </source>
</reference>
<dbReference type="AlphaFoldDB" id="A0AAE1QVE4"/>
<proteinExistence type="predicted"/>
<protein>
    <submittedName>
        <fullName evidence="2">Uncharacterized protein</fullName>
    </submittedName>
</protein>
<accession>A0AAE1QVE4</accession>
<name>A0AAE1QVE4_9SOLA</name>